<protein>
    <submittedName>
        <fullName evidence="1">Uncharacterized protein</fullName>
    </submittedName>
</protein>
<organism evidence="1 2">
    <name type="scientific">Erwinia phage vB_EamM_RisingSun</name>
    <dbReference type="NCBI Taxonomy" id="2026080"/>
    <lineage>
        <taxon>Viruses</taxon>
        <taxon>Duplodnaviria</taxon>
        <taxon>Heunggongvirae</taxon>
        <taxon>Uroviricota</taxon>
        <taxon>Caudoviricetes</taxon>
        <taxon>Chimalliviridae</taxon>
        <taxon>Risingsunvirus</taxon>
        <taxon>Risingsunvirus risingsun</taxon>
    </lineage>
</organism>
<proteinExistence type="predicted"/>
<sequence>MNDKQIDAIIDDIMNLDKKAEFLPIVTPDGKETLVSVDTVMKAIGLAKLHEGEISPVILGEQVIFDHKDRISGNRYVFYTHDRVVTAFDLTVCVMNKDNKLIKRGVVAELCGESFLFARFMENLYQEFSFAFAYPATTTILNMAKAGLVGNEVDEGNWEPLLNGNKITDNGEVIPPGFKLTEGDQSKGVIVQVLEDHDLPHNEKGEIAEVARYTTPTFPNKSKIGFDPKDKN</sequence>
<accession>A0A223LGG4</accession>
<name>A0A223LGG4_9CAUD</name>
<evidence type="ECO:0000313" key="1">
    <source>
        <dbReference type="EMBL" id="ASU03497.1"/>
    </source>
</evidence>
<keyword evidence="2" id="KW-1185">Reference proteome</keyword>
<gene>
    <name evidence="1" type="ORF">RISINGSUN_173</name>
</gene>
<evidence type="ECO:0000313" key="2">
    <source>
        <dbReference type="Proteomes" id="UP000225553"/>
    </source>
</evidence>
<dbReference type="Proteomes" id="UP000225553">
    <property type="component" value="Segment"/>
</dbReference>
<dbReference type="EMBL" id="MF459646">
    <property type="protein sequence ID" value="ASU03497.1"/>
    <property type="molecule type" value="Genomic_DNA"/>
</dbReference>
<reference evidence="2" key="1">
    <citation type="submission" date="2017-07" db="EMBL/GenBank/DDBJ databases">
        <authorList>
            <person name="Putnam M.J."/>
            <person name="Sharma R."/>
            <person name="Kruger J.L."/>
            <person name="Berg J.A."/>
            <person name="Payne A.M."/>
            <person name="Fajardo C.P."/>
            <person name="Breakwell D.P."/>
            <person name="Hope S."/>
            <person name="Grose J.H."/>
        </authorList>
    </citation>
    <scope>NUCLEOTIDE SEQUENCE [LARGE SCALE GENOMIC DNA]</scope>
</reference>